<dbReference type="Proteomes" id="UP000653578">
    <property type="component" value="Unassembled WGS sequence"/>
</dbReference>
<dbReference type="Pfam" id="PF05845">
    <property type="entry name" value="PhnH"/>
    <property type="match status" value="1"/>
</dbReference>
<evidence type="ECO:0000313" key="2">
    <source>
        <dbReference type="Proteomes" id="UP000653578"/>
    </source>
</evidence>
<dbReference type="GO" id="GO:0016829">
    <property type="term" value="F:lyase activity"/>
    <property type="evidence" value="ECO:0007669"/>
    <property type="project" value="UniProtKB-KW"/>
</dbReference>
<dbReference type="EMBL" id="WHNY01000019">
    <property type="protein sequence ID" value="NOU63638.1"/>
    <property type="molecule type" value="Genomic_DNA"/>
</dbReference>
<dbReference type="Gene3D" id="3.40.50.11310">
    <property type="entry name" value="Bacterial phosphonate metabolism protein PhnH"/>
    <property type="match status" value="1"/>
</dbReference>
<gene>
    <name evidence="1" type="primary">phnH</name>
    <name evidence="1" type="ORF">GC096_06315</name>
</gene>
<proteinExistence type="predicted"/>
<keyword evidence="2" id="KW-1185">Reference proteome</keyword>
<dbReference type="NCBIfam" id="TIGR03292">
    <property type="entry name" value="PhnH_redo"/>
    <property type="match status" value="1"/>
</dbReference>
<accession>A0ABX1X6D5</accession>
<organism evidence="1 2">
    <name type="scientific">Paenibacillus plantarum</name>
    <dbReference type="NCBI Taxonomy" id="2654975"/>
    <lineage>
        <taxon>Bacteria</taxon>
        <taxon>Bacillati</taxon>
        <taxon>Bacillota</taxon>
        <taxon>Bacilli</taxon>
        <taxon>Bacillales</taxon>
        <taxon>Paenibacillaceae</taxon>
        <taxon>Paenibacillus</taxon>
    </lineage>
</organism>
<protein>
    <submittedName>
        <fullName evidence="1">Phosphonate C-P lyase system protein PhnH</fullName>
    </submittedName>
</protein>
<dbReference type="InterPro" id="IPR008772">
    <property type="entry name" value="Phosphonate_metab_PhnH"/>
</dbReference>
<dbReference type="SUPFAM" id="SSF159709">
    <property type="entry name" value="PhnH-like"/>
    <property type="match status" value="1"/>
</dbReference>
<evidence type="ECO:0000313" key="1">
    <source>
        <dbReference type="EMBL" id="NOU63638.1"/>
    </source>
</evidence>
<sequence length="197" mass="22053">MLDKVHDIQTAYRQVIDVMSRPGTIADLSEEAGKLNQTLECLAATSILAHMLLDTEVTFNVVSERESKMAHLLSQLTYAKEAELEKADFIFILLDAAPGRLLQALEAAKIGDLQDPHRSATIIIETTSLLAQGIKVRMTGPGIQAETKKEIAMNEDWLDIRTQRNSEYPLGIDLIFVDDSHHIWALPRTTQIVKEEF</sequence>
<dbReference type="PIRSF" id="PIRSF020680">
    <property type="entry name" value="PhnH"/>
    <property type="match status" value="1"/>
</dbReference>
<name>A0ABX1X6D5_9BACL</name>
<dbReference type="InterPro" id="IPR038058">
    <property type="entry name" value="PhnH-like_sp"/>
</dbReference>
<keyword evidence="1" id="KW-0456">Lyase</keyword>
<comment type="caution">
    <text evidence="1">The sequence shown here is derived from an EMBL/GenBank/DDBJ whole genome shotgun (WGS) entry which is preliminary data.</text>
</comment>
<dbReference type="RefSeq" id="WP_171629410.1">
    <property type="nucleotide sequence ID" value="NZ_WHNY01000019.1"/>
</dbReference>
<reference evidence="1 2" key="1">
    <citation type="submission" date="2019-10" db="EMBL/GenBank/DDBJ databases">
        <title>Description of Paenibacillus humi sp. nov.</title>
        <authorList>
            <person name="Carlier A."/>
            <person name="Qi S."/>
        </authorList>
    </citation>
    <scope>NUCLEOTIDE SEQUENCE [LARGE SCALE GENOMIC DNA]</scope>
    <source>
        <strain evidence="1 2">LMG 31461</strain>
    </source>
</reference>